<keyword evidence="6 13" id="KW-0479">Metal-binding</keyword>
<evidence type="ECO:0000256" key="12">
    <source>
        <dbReference type="ARBA" id="ARBA00023136"/>
    </source>
</evidence>
<organism evidence="15 16">
    <name type="scientific">Rhynocoris fuscipes</name>
    <dbReference type="NCBI Taxonomy" id="488301"/>
    <lineage>
        <taxon>Eukaryota</taxon>
        <taxon>Metazoa</taxon>
        <taxon>Ecdysozoa</taxon>
        <taxon>Arthropoda</taxon>
        <taxon>Hexapoda</taxon>
        <taxon>Insecta</taxon>
        <taxon>Pterygota</taxon>
        <taxon>Neoptera</taxon>
        <taxon>Paraneoptera</taxon>
        <taxon>Hemiptera</taxon>
        <taxon>Heteroptera</taxon>
        <taxon>Panheteroptera</taxon>
        <taxon>Cimicomorpha</taxon>
        <taxon>Reduviidae</taxon>
        <taxon>Harpactorinae</taxon>
        <taxon>Harpactorini</taxon>
        <taxon>Rhynocoris</taxon>
    </lineage>
</organism>
<evidence type="ECO:0000256" key="3">
    <source>
        <dbReference type="ARBA" id="ARBA00004406"/>
    </source>
</evidence>
<dbReference type="PANTHER" id="PTHR24291">
    <property type="entry name" value="CYTOCHROME P450 FAMILY 4"/>
    <property type="match status" value="1"/>
</dbReference>
<comment type="similarity">
    <text evidence="4 14">Belongs to the cytochrome P450 family.</text>
</comment>
<evidence type="ECO:0000256" key="14">
    <source>
        <dbReference type="RuleBase" id="RU000461"/>
    </source>
</evidence>
<dbReference type="GO" id="GO:0005506">
    <property type="term" value="F:iron ion binding"/>
    <property type="evidence" value="ECO:0007669"/>
    <property type="project" value="InterPro"/>
</dbReference>
<keyword evidence="12" id="KW-0472">Membrane</keyword>
<keyword evidence="9 14" id="KW-0560">Oxidoreductase</keyword>
<dbReference type="CDD" id="cd20628">
    <property type="entry name" value="CYP4"/>
    <property type="match status" value="1"/>
</dbReference>
<accession>A0AAW1CM51</accession>
<comment type="cofactor">
    <cofactor evidence="1 13">
        <name>heme</name>
        <dbReference type="ChEBI" id="CHEBI:30413"/>
    </cofactor>
</comment>
<evidence type="ECO:0000256" key="11">
    <source>
        <dbReference type="ARBA" id="ARBA00023033"/>
    </source>
</evidence>
<dbReference type="InterPro" id="IPR017972">
    <property type="entry name" value="Cyt_P450_CS"/>
</dbReference>
<dbReference type="Pfam" id="PF00067">
    <property type="entry name" value="p450"/>
    <property type="match status" value="1"/>
</dbReference>
<dbReference type="GO" id="GO:0016705">
    <property type="term" value="F:oxidoreductase activity, acting on paired donors, with incorporation or reduction of molecular oxygen"/>
    <property type="evidence" value="ECO:0007669"/>
    <property type="project" value="InterPro"/>
</dbReference>
<keyword evidence="11 14" id="KW-0503">Monooxygenase</keyword>
<dbReference type="AlphaFoldDB" id="A0AAW1CM51"/>
<gene>
    <name evidence="15" type="ORF">O3M35_003184</name>
</gene>
<dbReference type="PROSITE" id="PS00086">
    <property type="entry name" value="CYTOCHROME_P450"/>
    <property type="match status" value="1"/>
</dbReference>
<evidence type="ECO:0000256" key="1">
    <source>
        <dbReference type="ARBA" id="ARBA00001971"/>
    </source>
</evidence>
<comment type="caution">
    <text evidence="15">The sequence shown here is derived from an EMBL/GenBank/DDBJ whole genome shotgun (WGS) entry which is preliminary data.</text>
</comment>
<evidence type="ECO:0000256" key="8">
    <source>
        <dbReference type="ARBA" id="ARBA00022848"/>
    </source>
</evidence>
<reference evidence="15 16" key="1">
    <citation type="submission" date="2022-12" db="EMBL/GenBank/DDBJ databases">
        <title>Chromosome-level genome assembly of true bugs.</title>
        <authorList>
            <person name="Ma L."/>
            <person name="Li H."/>
        </authorList>
    </citation>
    <scope>NUCLEOTIDE SEQUENCE [LARGE SCALE GENOMIC DNA]</scope>
    <source>
        <strain evidence="15">Lab_2022b</strain>
    </source>
</reference>
<name>A0AAW1CM51_9HEMI</name>
<keyword evidence="5 13" id="KW-0349">Heme</keyword>
<evidence type="ECO:0000256" key="13">
    <source>
        <dbReference type="PIRSR" id="PIRSR602401-1"/>
    </source>
</evidence>
<dbReference type="GO" id="GO:0005789">
    <property type="term" value="C:endoplasmic reticulum membrane"/>
    <property type="evidence" value="ECO:0007669"/>
    <property type="project" value="UniProtKB-SubCell"/>
</dbReference>
<comment type="subcellular location">
    <subcellularLocation>
        <location evidence="3">Endoplasmic reticulum membrane</location>
        <topology evidence="3">Peripheral membrane protein</topology>
    </subcellularLocation>
    <subcellularLocation>
        <location evidence="2">Microsome membrane</location>
        <topology evidence="2">Peripheral membrane protein</topology>
    </subcellularLocation>
</comment>
<evidence type="ECO:0000313" key="15">
    <source>
        <dbReference type="EMBL" id="KAK9498584.1"/>
    </source>
</evidence>
<evidence type="ECO:0000256" key="7">
    <source>
        <dbReference type="ARBA" id="ARBA00022824"/>
    </source>
</evidence>
<dbReference type="PANTHER" id="PTHR24291:SF189">
    <property type="entry name" value="CYTOCHROME P450 4C3-RELATED"/>
    <property type="match status" value="1"/>
</dbReference>
<sequence>MLAAISIVLFTVVIFLLWKHFQANRKFIVYGDKIPGPKGLPIVGNALMIPISRADGLELRRHLVKEYGHISRLWMGNMLTVFLSDADDCEVILKDPKHITKSLVIYSFFHPWLGTGLLTSSGEKWHSRRKAITPTFHFKILEQFTNIFDKNGTILINRLKEYCDGKIFDVQPLISRYTLDIICETAMGIQINAQNDPNSSYITSLRNLCQLISDRARKPWLQNDFLYTLTGKRREEDKLIKTLHDFTNKVIQAKSVTLSESEHTSHTKDEGIKEKTAFLELLLKMKMSGNPTFKTYSDIREEVDTFMFEGHDTTSAAISFALVQISKHKDVQDKIYDEVASLVESGADISSYESLQKMKYLESVIKESLRLFPSVPIIGRELIEDVYLPSGYTVPKGAMLFISVFFLHRNEKYFPNPEVFNPDNFLYESTNKRHPYGYIPFSAGPRNCIGQKFAMLELKSVLAKIILEFEIEPADDGWELELDPNVVLQSSNGHRIKIKPRI</sequence>
<protein>
    <recommendedName>
        <fullName evidence="17">Cytochrome P450</fullName>
    </recommendedName>
</protein>
<evidence type="ECO:0000256" key="9">
    <source>
        <dbReference type="ARBA" id="ARBA00023002"/>
    </source>
</evidence>
<evidence type="ECO:0000256" key="10">
    <source>
        <dbReference type="ARBA" id="ARBA00023004"/>
    </source>
</evidence>
<dbReference type="Gene3D" id="1.10.630.10">
    <property type="entry name" value="Cytochrome P450"/>
    <property type="match status" value="1"/>
</dbReference>
<feature type="binding site" description="axial binding residue" evidence="13">
    <location>
        <position position="448"/>
    </location>
    <ligand>
        <name>heme</name>
        <dbReference type="ChEBI" id="CHEBI:30413"/>
    </ligand>
    <ligandPart>
        <name>Fe</name>
        <dbReference type="ChEBI" id="CHEBI:18248"/>
    </ligandPart>
</feature>
<keyword evidence="10 13" id="KW-0408">Iron</keyword>
<dbReference type="InterPro" id="IPR036396">
    <property type="entry name" value="Cyt_P450_sf"/>
</dbReference>
<dbReference type="GO" id="GO:0004497">
    <property type="term" value="F:monooxygenase activity"/>
    <property type="evidence" value="ECO:0007669"/>
    <property type="project" value="UniProtKB-KW"/>
</dbReference>
<dbReference type="FunFam" id="1.10.630.10:FF:000182">
    <property type="entry name" value="Cytochrome P450 3A4"/>
    <property type="match status" value="1"/>
</dbReference>
<keyword evidence="8" id="KW-0492">Microsome</keyword>
<dbReference type="InterPro" id="IPR001128">
    <property type="entry name" value="Cyt_P450"/>
</dbReference>
<proteinExistence type="inferred from homology"/>
<dbReference type="InterPro" id="IPR002401">
    <property type="entry name" value="Cyt_P450_E_grp-I"/>
</dbReference>
<keyword evidence="7" id="KW-0256">Endoplasmic reticulum</keyword>
<evidence type="ECO:0000256" key="2">
    <source>
        <dbReference type="ARBA" id="ARBA00004174"/>
    </source>
</evidence>
<dbReference type="PRINTS" id="PR00463">
    <property type="entry name" value="EP450I"/>
</dbReference>
<dbReference type="SUPFAM" id="SSF48264">
    <property type="entry name" value="Cytochrome P450"/>
    <property type="match status" value="1"/>
</dbReference>
<dbReference type="GO" id="GO:0020037">
    <property type="term" value="F:heme binding"/>
    <property type="evidence" value="ECO:0007669"/>
    <property type="project" value="InterPro"/>
</dbReference>
<evidence type="ECO:0000256" key="6">
    <source>
        <dbReference type="ARBA" id="ARBA00022723"/>
    </source>
</evidence>
<keyword evidence="16" id="KW-1185">Reference proteome</keyword>
<evidence type="ECO:0008006" key="17">
    <source>
        <dbReference type="Google" id="ProtNLM"/>
    </source>
</evidence>
<dbReference type="InterPro" id="IPR050196">
    <property type="entry name" value="Cytochrome_P450_Monoox"/>
</dbReference>
<dbReference type="Proteomes" id="UP001461498">
    <property type="component" value="Unassembled WGS sequence"/>
</dbReference>
<dbReference type="PRINTS" id="PR00385">
    <property type="entry name" value="P450"/>
</dbReference>
<dbReference type="EMBL" id="JAPXFL010000012">
    <property type="protein sequence ID" value="KAK9498584.1"/>
    <property type="molecule type" value="Genomic_DNA"/>
</dbReference>
<evidence type="ECO:0000313" key="16">
    <source>
        <dbReference type="Proteomes" id="UP001461498"/>
    </source>
</evidence>
<evidence type="ECO:0000256" key="5">
    <source>
        <dbReference type="ARBA" id="ARBA00022617"/>
    </source>
</evidence>
<evidence type="ECO:0000256" key="4">
    <source>
        <dbReference type="ARBA" id="ARBA00010617"/>
    </source>
</evidence>